<evidence type="ECO:0000313" key="2">
    <source>
        <dbReference type="Proteomes" id="UP000831537"/>
    </source>
</evidence>
<evidence type="ECO:0008006" key="3">
    <source>
        <dbReference type="Google" id="ProtNLM"/>
    </source>
</evidence>
<proteinExistence type="predicted"/>
<dbReference type="EMBL" id="CP095071">
    <property type="protein sequence ID" value="UOQ83466.1"/>
    <property type="molecule type" value="Genomic_DNA"/>
</dbReference>
<accession>A0ABY4GH40</accession>
<gene>
    <name evidence="1" type="ORF">MUN87_11905</name>
</gene>
<organism evidence="1 2">
    <name type="scientific">Gracilibacillus salinarum</name>
    <dbReference type="NCBI Taxonomy" id="2932255"/>
    <lineage>
        <taxon>Bacteria</taxon>
        <taxon>Bacillati</taxon>
        <taxon>Bacillota</taxon>
        <taxon>Bacilli</taxon>
        <taxon>Bacillales</taxon>
        <taxon>Bacillaceae</taxon>
        <taxon>Gracilibacillus</taxon>
    </lineage>
</organism>
<evidence type="ECO:0000313" key="1">
    <source>
        <dbReference type="EMBL" id="UOQ83466.1"/>
    </source>
</evidence>
<keyword evidence="2" id="KW-1185">Reference proteome</keyword>
<dbReference type="RefSeq" id="WP_244740381.1">
    <property type="nucleotide sequence ID" value="NZ_CP095071.1"/>
</dbReference>
<reference evidence="1 2" key="1">
    <citation type="submission" date="2022-04" db="EMBL/GenBank/DDBJ databases">
        <title>Gracilibacillus sp. isolated from saltern.</title>
        <authorList>
            <person name="Won M."/>
            <person name="Lee C.-M."/>
            <person name="Woen H.-Y."/>
            <person name="Kwon S.-W."/>
        </authorList>
    </citation>
    <scope>NUCLEOTIDE SEQUENCE [LARGE SCALE GENOMIC DNA]</scope>
    <source>
        <strain evidence="1 2">SSPM10-3</strain>
    </source>
</reference>
<dbReference type="Proteomes" id="UP000831537">
    <property type="component" value="Chromosome"/>
</dbReference>
<sequence length="87" mass="9977">MMNLQSVFFLIMILLVGCSSYSEELTKTGEITKIDEKLVYVDEEPFNVGKTAHLHVGQKVKVTFIDTTSEDVWDPDDFYIKSIEKLD</sequence>
<name>A0ABY4GH40_9BACI</name>
<protein>
    <recommendedName>
        <fullName evidence="3">DUF3221 domain-containing protein</fullName>
    </recommendedName>
</protein>